<dbReference type="Proteomes" id="UP000887116">
    <property type="component" value="Unassembled WGS sequence"/>
</dbReference>
<gene>
    <name evidence="1" type="ORF">TNCT_43551</name>
</gene>
<accession>A0A8X6H3X4</accession>
<keyword evidence="2" id="KW-1185">Reference proteome</keyword>
<protein>
    <submittedName>
        <fullName evidence="1">Uncharacterized protein</fullName>
    </submittedName>
</protein>
<proteinExistence type="predicted"/>
<dbReference type="OrthoDB" id="10060191at2759"/>
<dbReference type="AlphaFoldDB" id="A0A8X6H3X4"/>
<dbReference type="EMBL" id="BMAO01027439">
    <property type="protein sequence ID" value="GFR16816.1"/>
    <property type="molecule type" value="Genomic_DNA"/>
</dbReference>
<name>A0A8X6H3X4_TRICU</name>
<organism evidence="1 2">
    <name type="scientific">Trichonephila clavata</name>
    <name type="common">Joro spider</name>
    <name type="synonym">Nephila clavata</name>
    <dbReference type="NCBI Taxonomy" id="2740835"/>
    <lineage>
        <taxon>Eukaryota</taxon>
        <taxon>Metazoa</taxon>
        <taxon>Ecdysozoa</taxon>
        <taxon>Arthropoda</taxon>
        <taxon>Chelicerata</taxon>
        <taxon>Arachnida</taxon>
        <taxon>Araneae</taxon>
        <taxon>Araneomorphae</taxon>
        <taxon>Entelegynae</taxon>
        <taxon>Araneoidea</taxon>
        <taxon>Nephilidae</taxon>
        <taxon>Trichonephila</taxon>
    </lineage>
</organism>
<evidence type="ECO:0000313" key="1">
    <source>
        <dbReference type="EMBL" id="GFR16816.1"/>
    </source>
</evidence>
<reference evidence="1" key="1">
    <citation type="submission" date="2020-07" db="EMBL/GenBank/DDBJ databases">
        <title>Multicomponent nature underlies the extraordinary mechanical properties of spider dragline silk.</title>
        <authorList>
            <person name="Kono N."/>
            <person name="Nakamura H."/>
            <person name="Mori M."/>
            <person name="Yoshida Y."/>
            <person name="Ohtoshi R."/>
            <person name="Malay A.D."/>
            <person name="Moran D.A.P."/>
            <person name="Tomita M."/>
            <person name="Numata K."/>
            <person name="Arakawa K."/>
        </authorList>
    </citation>
    <scope>NUCLEOTIDE SEQUENCE</scope>
</reference>
<comment type="caution">
    <text evidence="1">The sequence shown here is derived from an EMBL/GenBank/DDBJ whole genome shotgun (WGS) entry which is preliminary data.</text>
</comment>
<sequence>MNLLFFDFTAKAPAILQVCKIKSLKNVNSGPLKISLPHRRLLQNAWGRVSKRTTWIGNTVKCDFEGFETLIVEPVVYKILSLIRIMGLEGDNDDIAEFIEEYS</sequence>
<evidence type="ECO:0000313" key="2">
    <source>
        <dbReference type="Proteomes" id="UP000887116"/>
    </source>
</evidence>